<dbReference type="GO" id="GO:0005524">
    <property type="term" value="F:ATP binding"/>
    <property type="evidence" value="ECO:0007669"/>
    <property type="project" value="UniProtKB-KW"/>
</dbReference>
<dbReference type="EMBL" id="CP034235">
    <property type="protein sequence ID" value="QGQ97302.1"/>
    <property type="molecule type" value="Genomic_DNA"/>
</dbReference>
<evidence type="ECO:0000256" key="6">
    <source>
        <dbReference type="ARBA" id="ARBA00022741"/>
    </source>
</evidence>
<dbReference type="InterPro" id="IPR005467">
    <property type="entry name" value="His_kinase_dom"/>
</dbReference>
<evidence type="ECO:0000259" key="11">
    <source>
        <dbReference type="PROSITE" id="PS50109"/>
    </source>
</evidence>
<proteinExistence type="predicted"/>
<keyword evidence="5" id="KW-0808">Transferase</keyword>
<dbReference type="GO" id="GO:0005886">
    <property type="term" value="C:plasma membrane"/>
    <property type="evidence" value="ECO:0007669"/>
    <property type="project" value="TreeGrafter"/>
</dbReference>
<dbReference type="SMART" id="SM00387">
    <property type="entry name" value="HATPase_c"/>
    <property type="match status" value="1"/>
</dbReference>
<keyword evidence="8" id="KW-0067">ATP-binding</keyword>
<reference evidence="13" key="1">
    <citation type="submission" date="2018-11" db="EMBL/GenBank/DDBJ databases">
        <title>Complete genome sequence of Paenibacillus sp. ML311-T8.</title>
        <authorList>
            <person name="Nam Y.-D."/>
            <person name="Kang J."/>
            <person name="Chung W.-H."/>
            <person name="Park Y.S."/>
        </authorList>
    </citation>
    <scope>NUCLEOTIDE SEQUENCE [LARGE SCALE GENOMIC DNA]</scope>
    <source>
        <strain evidence="13">ML311-T8</strain>
    </source>
</reference>
<comment type="catalytic activity">
    <reaction evidence="1">
        <text>ATP + protein L-histidine = ADP + protein N-phospho-L-histidine.</text>
        <dbReference type="EC" id="2.7.13.3"/>
    </reaction>
</comment>
<evidence type="ECO:0000256" key="7">
    <source>
        <dbReference type="ARBA" id="ARBA00022777"/>
    </source>
</evidence>
<organism evidence="12 13">
    <name type="scientific">Paenibacillus psychroresistens</name>
    <dbReference type="NCBI Taxonomy" id="1778678"/>
    <lineage>
        <taxon>Bacteria</taxon>
        <taxon>Bacillati</taxon>
        <taxon>Bacillota</taxon>
        <taxon>Bacilli</taxon>
        <taxon>Bacillales</taxon>
        <taxon>Paenibacillaceae</taxon>
        <taxon>Paenibacillus</taxon>
    </lineage>
</organism>
<evidence type="ECO:0000256" key="10">
    <source>
        <dbReference type="SAM" id="Phobius"/>
    </source>
</evidence>
<sequence>MKLLRNKEIRWLLFALVFSVVIISVFSFIAYGLVSGIISIFTALVFTAIFILFTYKRHKNIGELTDYLQQMSNGIYDLQFRDNEEGELSILKNEIYKVSVTLLELAEMMKKDRQALADALSDISHQIKTPLTGMQVAIELLCDGNLTIAKQDEFLKAIRTQLKHTEGLITALLKLSKLDAKTIAFKQQRINVKELIHKAIQPLLIIIELKQQHLTLTGDDGIVFIGDEFWSMEALTNIIKNSVEHTSVGGHIQIEWQENPIYTEIKVSDDGEGIAKEDLPYIFQRFYKGKNSKPESSGIGLAMAQSIINEQSGRISLLSQDGIGTSFTIKLYKSDKIVRQLVTESSLS</sequence>
<dbReference type="GO" id="GO:0004721">
    <property type="term" value="F:phosphoprotein phosphatase activity"/>
    <property type="evidence" value="ECO:0007669"/>
    <property type="project" value="TreeGrafter"/>
</dbReference>
<dbReference type="InterPro" id="IPR003594">
    <property type="entry name" value="HATPase_dom"/>
</dbReference>
<comment type="subcellular location">
    <subcellularLocation>
        <location evidence="2">Membrane</location>
    </subcellularLocation>
</comment>
<dbReference type="Pfam" id="PF00512">
    <property type="entry name" value="HisKA"/>
    <property type="match status" value="1"/>
</dbReference>
<dbReference type="InterPro" id="IPR036890">
    <property type="entry name" value="HATPase_C_sf"/>
</dbReference>
<evidence type="ECO:0000256" key="1">
    <source>
        <dbReference type="ARBA" id="ARBA00000085"/>
    </source>
</evidence>
<feature type="transmembrane region" description="Helical" evidence="10">
    <location>
        <begin position="12"/>
        <end position="31"/>
    </location>
</feature>
<gene>
    <name evidence="12" type="ORF">EHS13_21630</name>
</gene>
<dbReference type="OrthoDB" id="9773956at2"/>
<evidence type="ECO:0000256" key="5">
    <source>
        <dbReference type="ARBA" id="ARBA00022679"/>
    </source>
</evidence>
<keyword evidence="10" id="KW-0472">Membrane</keyword>
<feature type="domain" description="Histidine kinase" evidence="11">
    <location>
        <begin position="122"/>
        <end position="335"/>
    </location>
</feature>
<dbReference type="InterPro" id="IPR003661">
    <property type="entry name" value="HisK_dim/P_dom"/>
</dbReference>
<dbReference type="AlphaFoldDB" id="A0A6B8RNL0"/>
<dbReference type="EC" id="2.7.13.3" evidence="3"/>
<keyword evidence="10" id="KW-0812">Transmembrane</keyword>
<accession>A0A6B8RNL0</accession>
<keyword evidence="10" id="KW-1133">Transmembrane helix</keyword>
<evidence type="ECO:0000256" key="2">
    <source>
        <dbReference type="ARBA" id="ARBA00004370"/>
    </source>
</evidence>
<dbReference type="PANTHER" id="PTHR45453:SF1">
    <property type="entry name" value="PHOSPHATE REGULON SENSOR PROTEIN PHOR"/>
    <property type="match status" value="1"/>
</dbReference>
<keyword evidence="6" id="KW-0547">Nucleotide-binding</keyword>
<dbReference type="RefSeq" id="WP_155702404.1">
    <property type="nucleotide sequence ID" value="NZ_CP034235.1"/>
</dbReference>
<keyword evidence="7 12" id="KW-0418">Kinase</keyword>
<feature type="transmembrane region" description="Helical" evidence="10">
    <location>
        <begin position="37"/>
        <end position="55"/>
    </location>
</feature>
<dbReference type="PANTHER" id="PTHR45453">
    <property type="entry name" value="PHOSPHATE REGULON SENSOR PROTEIN PHOR"/>
    <property type="match status" value="1"/>
</dbReference>
<dbReference type="GO" id="GO:0000155">
    <property type="term" value="F:phosphorelay sensor kinase activity"/>
    <property type="evidence" value="ECO:0007669"/>
    <property type="project" value="InterPro"/>
</dbReference>
<dbReference type="SUPFAM" id="SSF47384">
    <property type="entry name" value="Homodimeric domain of signal transducing histidine kinase"/>
    <property type="match status" value="1"/>
</dbReference>
<evidence type="ECO:0000256" key="8">
    <source>
        <dbReference type="ARBA" id="ARBA00022840"/>
    </source>
</evidence>
<dbReference type="KEGG" id="ppsc:EHS13_21630"/>
<dbReference type="InterPro" id="IPR050351">
    <property type="entry name" value="BphY/WalK/GraS-like"/>
</dbReference>
<dbReference type="Gene3D" id="1.10.287.130">
    <property type="match status" value="1"/>
</dbReference>
<dbReference type="Proteomes" id="UP000426246">
    <property type="component" value="Chromosome"/>
</dbReference>
<evidence type="ECO:0000313" key="12">
    <source>
        <dbReference type="EMBL" id="QGQ97302.1"/>
    </source>
</evidence>
<dbReference type="PROSITE" id="PS50109">
    <property type="entry name" value="HIS_KIN"/>
    <property type="match status" value="1"/>
</dbReference>
<dbReference type="GO" id="GO:0016036">
    <property type="term" value="P:cellular response to phosphate starvation"/>
    <property type="evidence" value="ECO:0007669"/>
    <property type="project" value="TreeGrafter"/>
</dbReference>
<dbReference type="InterPro" id="IPR004358">
    <property type="entry name" value="Sig_transdc_His_kin-like_C"/>
</dbReference>
<dbReference type="Pfam" id="PF02518">
    <property type="entry name" value="HATPase_c"/>
    <property type="match status" value="1"/>
</dbReference>
<dbReference type="InterPro" id="IPR036097">
    <property type="entry name" value="HisK_dim/P_sf"/>
</dbReference>
<evidence type="ECO:0000256" key="3">
    <source>
        <dbReference type="ARBA" id="ARBA00012438"/>
    </source>
</evidence>
<dbReference type="Gene3D" id="3.30.565.10">
    <property type="entry name" value="Histidine kinase-like ATPase, C-terminal domain"/>
    <property type="match status" value="1"/>
</dbReference>
<dbReference type="SUPFAM" id="SSF55874">
    <property type="entry name" value="ATPase domain of HSP90 chaperone/DNA topoisomerase II/histidine kinase"/>
    <property type="match status" value="1"/>
</dbReference>
<protein>
    <recommendedName>
        <fullName evidence="3">histidine kinase</fullName>
        <ecNumber evidence="3">2.7.13.3</ecNumber>
    </recommendedName>
</protein>
<keyword evidence="4" id="KW-0597">Phosphoprotein</keyword>
<evidence type="ECO:0000256" key="4">
    <source>
        <dbReference type="ARBA" id="ARBA00022553"/>
    </source>
</evidence>
<evidence type="ECO:0000256" key="9">
    <source>
        <dbReference type="ARBA" id="ARBA00023012"/>
    </source>
</evidence>
<dbReference type="PRINTS" id="PR00344">
    <property type="entry name" value="BCTRLSENSOR"/>
</dbReference>
<evidence type="ECO:0000313" key="13">
    <source>
        <dbReference type="Proteomes" id="UP000426246"/>
    </source>
</evidence>
<keyword evidence="9" id="KW-0902">Two-component regulatory system</keyword>
<name>A0A6B8RNL0_9BACL</name>
<keyword evidence="13" id="KW-1185">Reference proteome</keyword>
<dbReference type="CDD" id="cd00082">
    <property type="entry name" value="HisKA"/>
    <property type="match status" value="1"/>
</dbReference>
<dbReference type="SMART" id="SM00388">
    <property type="entry name" value="HisKA"/>
    <property type="match status" value="1"/>
</dbReference>
<dbReference type="CDD" id="cd00075">
    <property type="entry name" value="HATPase"/>
    <property type="match status" value="1"/>
</dbReference>